<keyword evidence="3" id="KW-1185">Reference proteome</keyword>
<feature type="transmembrane region" description="Helical" evidence="1">
    <location>
        <begin position="136"/>
        <end position="155"/>
    </location>
</feature>
<feature type="transmembrane region" description="Helical" evidence="1">
    <location>
        <begin position="21"/>
        <end position="44"/>
    </location>
</feature>
<accession>U5D3P7</accession>
<dbReference type="Gramene" id="ERN14988">
    <property type="protein sequence ID" value="ERN14988"/>
    <property type="gene ID" value="AMTR_s00032p00223420"/>
</dbReference>
<sequence>MDGATCLTNPPQEEKSWAPSIILALTHTVLALTFPLSVVVAATIPSSSQHSSHETTAFHPSKSVLLHMLIFSLGTGALLQLLVDCRCPTSSSSWTAARIRWAWLSIALFELCIWLNVSEATELPPPWHKGHLPVSAPISVWLFIGGLYQTTVFWSKAFVAPVLEDVFEKKLEGREGVWAGMAVVMAWWLFSAELMIAGSTRSSMVQVMSIVGAVRALKGILAMAKGLYEFRVPGTKLSRLWTVCEKGWGVAGDGMENQDCMESLYPLPSPRNIV</sequence>
<dbReference type="Proteomes" id="UP000017836">
    <property type="component" value="Unassembled WGS sequence"/>
</dbReference>
<evidence type="ECO:0000313" key="3">
    <source>
        <dbReference type="Proteomes" id="UP000017836"/>
    </source>
</evidence>
<reference evidence="3" key="1">
    <citation type="journal article" date="2013" name="Science">
        <title>The Amborella genome and the evolution of flowering plants.</title>
        <authorList>
            <consortium name="Amborella Genome Project"/>
        </authorList>
    </citation>
    <scope>NUCLEOTIDE SEQUENCE [LARGE SCALE GENOMIC DNA]</scope>
</reference>
<keyword evidence="1" id="KW-0472">Membrane</keyword>
<evidence type="ECO:0000256" key="1">
    <source>
        <dbReference type="SAM" id="Phobius"/>
    </source>
</evidence>
<keyword evidence="1" id="KW-0812">Transmembrane</keyword>
<evidence type="ECO:0000313" key="2">
    <source>
        <dbReference type="EMBL" id="ERN14988.1"/>
    </source>
</evidence>
<dbReference type="HOGENOM" id="CLU_1016843_0_0_1"/>
<dbReference type="EMBL" id="KI392518">
    <property type="protein sequence ID" value="ERN14988.1"/>
    <property type="molecule type" value="Genomic_DNA"/>
</dbReference>
<feature type="transmembrane region" description="Helical" evidence="1">
    <location>
        <begin position="176"/>
        <end position="197"/>
    </location>
</feature>
<feature type="transmembrane region" description="Helical" evidence="1">
    <location>
        <begin position="95"/>
        <end position="116"/>
    </location>
</feature>
<protein>
    <submittedName>
        <fullName evidence="2">Uncharacterized protein</fullName>
    </submittedName>
</protein>
<name>U5D3P7_AMBTC</name>
<feature type="transmembrane region" description="Helical" evidence="1">
    <location>
        <begin position="64"/>
        <end position="83"/>
    </location>
</feature>
<keyword evidence="1" id="KW-1133">Transmembrane helix</keyword>
<proteinExistence type="predicted"/>
<organism evidence="2 3">
    <name type="scientific">Amborella trichopoda</name>
    <dbReference type="NCBI Taxonomy" id="13333"/>
    <lineage>
        <taxon>Eukaryota</taxon>
        <taxon>Viridiplantae</taxon>
        <taxon>Streptophyta</taxon>
        <taxon>Embryophyta</taxon>
        <taxon>Tracheophyta</taxon>
        <taxon>Spermatophyta</taxon>
        <taxon>Magnoliopsida</taxon>
        <taxon>Amborellales</taxon>
        <taxon>Amborellaceae</taxon>
        <taxon>Amborella</taxon>
    </lineage>
</organism>
<gene>
    <name evidence="2" type="ORF">AMTR_s00032p00223420</name>
</gene>
<dbReference type="AlphaFoldDB" id="U5D3P7"/>